<evidence type="ECO:0008006" key="3">
    <source>
        <dbReference type="Google" id="ProtNLM"/>
    </source>
</evidence>
<protein>
    <recommendedName>
        <fullName evidence="3">Polyprotein</fullName>
    </recommendedName>
</protein>
<evidence type="ECO:0000313" key="1">
    <source>
        <dbReference type="EMBL" id="OWZ18354.1"/>
    </source>
</evidence>
<comment type="caution">
    <text evidence="1">The sequence shown here is derived from an EMBL/GenBank/DDBJ whole genome shotgun (WGS) entry which is preliminary data.</text>
</comment>
<organism evidence="1 2">
    <name type="scientific">Phytophthora megakarya</name>
    <dbReference type="NCBI Taxonomy" id="4795"/>
    <lineage>
        <taxon>Eukaryota</taxon>
        <taxon>Sar</taxon>
        <taxon>Stramenopiles</taxon>
        <taxon>Oomycota</taxon>
        <taxon>Peronosporomycetes</taxon>
        <taxon>Peronosporales</taxon>
        <taxon>Peronosporaceae</taxon>
        <taxon>Phytophthora</taxon>
    </lineage>
</organism>
<gene>
    <name evidence="1" type="ORF">PHMEG_0007570</name>
</gene>
<dbReference type="Proteomes" id="UP000198211">
    <property type="component" value="Unassembled WGS sequence"/>
</dbReference>
<dbReference type="OrthoDB" id="6770717at2759"/>
<accession>A0A225WLP6</accession>
<dbReference type="Pfam" id="PF14223">
    <property type="entry name" value="Retrotran_gag_2"/>
    <property type="match status" value="1"/>
</dbReference>
<evidence type="ECO:0000313" key="2">
    <source>
        <dbReference type="Proteomes" id="UP000198211"/>
    </source>
</evidence>
<keyword evidence="2" id="KW-1185">Reference proteome</keyword>
<sequence>MKSQFDRLSDRSTVTWKTEGMKALGMIAGYVSLTYQVYILGTMTAPEVWSLLEEQFNRNTVKNRFIVTKKLYNFKIEPGTKFTTHVDKFKEMSCRWRRLALDETRQLVLLLGSLTEEYKMINPAFENTPNITLAYAIQSLAGDQASDEFATKKKDYDKRRFPDTAFYCKKEWTQ</sequence>
<dbReference type="EMBL" id="NBNE01000601">
    <property type="protein sequence ID" value="OWZ18354.1"/>
    <property type="molecule type" value="Genomic_DNA"/>
</dbReference>
<proteinExistence type="predicted"/>
<name>A0A225WLP6_9STRA</name>
<reference evidence="2" key="1">
    <citation type="submission" date="2017-03" db="EMBL/GenBank/DDBJ databases">
        <title>Phytopthora megakarya and P. palmivora, two closely related causual agents of cacao black pod achieved similar genome size and gene model numbers by different mechanisms.</title>
        <authorList>
            <person name="Ali S."/>
            <person name="Shao J."/>
            <person name="Larry D.J."/>
            <person name="Kronmiller B."/>
            <person name="Shen D."/>
            <person name="Strem M.D."/>
            <person name="Melnick R.L."/>
            <person name="Guiltinan M.J."/>
            <person name="Tyler B.M."/>
            <person name="Meinhardt L.W."/>
            <person name="Bailey B.A."/>
        </authorList>
    </citation>
    <scope>NUCLEOTIDE SEQUENCE [LARGE SCALE GENOMIC DNA]</scope>
    <source>
        <strain evidence="2">zdho120</strain>
    </source>
</reference>
<dbReference type="AlphaFoldDB" id="A0A225WLP6"/>